<reference evidence="2 3" key="1">
    <citation type="submission" date="2021-02" db="EMBL/GenBank/DDBJ databases">
        <title>Porcisia hertigi Genome sequencing and assembly.</title>
        <authorList>
            <person name="Almutairi H."/>
            <person name="Gatherer D."/>
        </authorList>
    </citation>
    <scope>NUCLEOTIDE SEQUENCE [LARGE SCALE GENOMIC DNA]</scope>
    <source>
        <strain evidence="2 3">C119</strain>
    </source>
</reference>
<keyword evidence="3" id="KW-1185">Reference proteome</keyword>
<dbReference type="GeneID" id="94286757"/>
<dbReference type="KEGG" id="phet:94286757"/>
<accession>A0A836HFF8</accession>
<proteinExistence type="predicted"/>
<gene>
    <name evidence="2" type="ORF">JKF63_00629</name>
</gene>
<dbReference type="AlphaFoldDB" id="A0A836HFF8"/>
<sequence>MRPVGHSVGDEARQRNGIAVQKMFHRSNAQRLHAGAQISCGRDERATVGTTGDRYDGREATGMSFRVPRTSAAALVGIVGGAGRGEQPAWSNPDPCRNPTRAPLGVSSCLTDQIDLAEHMDTQPSAQPQLLSTRAAPLRMKERNGASRSCFLLGVQKARHAHGIEAMPADSALTRYEANKAQWKAYHHQQAILRYERTLPRRRVVDPYVHLTGAQVSVSLAVPNAYTADRLVERNGGRWILDNSHRQQLYKGAPVMTRIMQGEFYHQGAERRAAGVPRYDLLAKNRRDVRVTSAVNQAERQRRQSLPCHCICSK</sequence>
<evidence type="ECO:0000313" key="2">
    <source>
        <dbReference type="EMBL" id="KAG5490509.1"/>
    </source>
</evidence>
<dbReference type="EMBL" id="JAFJZO010000036">
    <property type="protein sequence ID" value="KAG5490509.1"/>
    <property type="molecule type" value="Genomic_DNA"/>
</dbReference>
<evidence type="ECO:0000256" key="1">
    <source>
        <dbReference type="SAM" id="MobiDB-lite"/>
    </source>
</evidence>
<evidence type="ECO:0000313" key="3">
    <source>
        <dbReference type="Proteomes" id="UP000674318"/>
    </source>
</evidence>
<dbReference type="Proteomes" id="UP000674318">
    <property type="component" value="Unassembled WGS sequence"/>
</dbReference>
<organism evidence="2 3">
    <name type="scientific">Porcisia hertigi</name>
    <dbReference type="NCBI Taxonomy" id="2761500"/>
    <lineage>
        <taxon>Eukaryota</taxon>
        <taxon>Discoba</taxon>
        <taxon>Euglenozoa</taxon>
        <taxon>Kinetoplastea</taxon>
        <taxon>Metakinetoplastina</taxon>
        <taxon>Trypanosomatida</taxon>
        <taxon>Trypanosomatidae</taxon>
        <taxon>Leishmaniinae</taxon>
        <taxon>Porcisia</taxon>
    </lineage>
</organism>
<comment type="caution">
    <text evidence="2">The sequence shown here is derived from an EMBL/GenBank/DDBJ whole genome shotgun (WGS) entry which is preliminary data.</text>
</comment>
<dbReference type="OrthoDB" id="271786at2759"/>
<name>A0A836HFF8_9TRYP</name>
<feature type="region of interest" description="Disordered" evidence="1">
    <location>
        <begin position="85"/>
        <end position="104"/>
    </location>
</feature>
<dbReference type="RefSeq" id="XP_067752837.1">
    <property type="nucleotide sequence ID" value="XM_067896680.1"/>
</dbReference>
<protein>
    <submittedName>
        <fullName evidence="2">Uncharacterized protein</fullName>
    </submittedName>
</protein>